<dbReference type="InterPro" id="IPR010982">
    <property type="entry name" value="Lambda_DNA-bd_dom_sf"/>
</dbReference>
<dbReference type="SUPFAM" id="SSF48452">
    <property type="entry name" value="TPR-like"/>
    <property type="match status" value="1"/>
</dbReference>
<protein>
    <recommendedName>
        <fullName evidence="1">HTH cro/C1-type domain-containing protein</fullName>
    </recommendedName>
</protein>
<reference evidence="2 3" key="1">
    <citation type="journal article" date="2013" name="Int. J. Syst. Evol. Microbiol.">
        <title>Tumebacillus flagellatus sp. nov., an alpha-amylase/pullulanase-producing bacterium isolated from cassava wastewater.</title>
        <authorList>
            <person name="Wang Q."/>
            <person name="Xie N."/>
            <person name="Qin Y."/>
            <person name="Shen N."/>
            <person name="Zhu J."/>
            <person name="Mi H."/>
            <person name="Huang R."/>
        </authorList>
    </citation>
    <scope>NUCLEOTIDE SEQUENCE [LARGE SCALE GENOMIC DNA]</scope>
    <source>
        <strain evidence="2 3">GST4</strain>
    </source>
</reference>
<dbReference type="SMART" id="SM00530">
    <property type="entry name" value="HTH_XRE"/>
    <property type="match status" value="1"/>
</dbReference>
<dbReference type="Pfam" id="PF01381">
    <property type="entry name" value="HTH_3"/>
    <property type="match status" value="1"/>
</dbReference>
<keyword evidence="3" id="KW-1185">Reference proteome</keyword>
<dbReference type="Gene3D" id="1.10.260.40">
    <property type="entry name" value="lambda repressor-like DNA-binding domains"/>
    <property type="match status" value="1"/>
</dbReference>
<evidence type="ECO:0000259" key="1">
    <source>
        <dbReference type="PROSITE" id="PS50943"/>
    </source>
</evidence>
<dbReference type="EMBL" id="JMIR01000002">
    <property type="protein sequence ID" value="KEO84919.1"/>
    <property type="molecule type" value="Genomic_DNA"/>
</dbReference>
<dbReference type="GO" id="GO:0003677">
    <property type="term" value="F:DNA binding"/>
    <property type="evidence" value="ECO:0007669"/>
    <property type="project" value="InterPro"/>
</dbReference>
<proteinExistence type="predicted"/>
<dbReference type="CDD" id="cd00093">
    <property type="entry name" value="HTH_XRE"/>
    <property type="match status" value="1"/>
</dbReference>
<accession>A0A074LVC1</accession>
<feature type="domain" description="HTH cro/C1-type" evidence="1">
    <location>
        <begin position="33"/>
        <end position="77"/>
    </location>
</feature>
<dbReference type="InterPro" id="IPR001387">
    <property type="entry name" value="Cro/C1-type_HTH"/>
</dbReference>
<dbReference type="RefSeq" id="WP_038084095.1">
    <property type="nucleotide sequence ID" value="NZ_JMIR01000002.1"/>
</dbReference>
<dbReference type="Proteomes" id="UP000027931">
    <property type="component" value="Unassembled WGS sequence"/>
</dbReference>
<dbReference type="InterPro" id="IPR011990">
    <property type="entry name" value="TPR-like_helical_dom_sf"/>
</dbReference>
<dbReference type="SUPFAM" id="SSF47413">
    <property type="entry name" value="lambda repressor-like DNA-binding domains"/>
    <property type="match status" value="1"/>
</dbReference>
<evidence type="ECO:0000313" key="3">
    <source>
        <dbReference type="Proteomes" id="UP000027931"/>
    </source>
</evidence>
<gene>
    <name evidence="2" type="ORF">EL26_02610</name>
</gene>
<sequence>MSTIEYATDSSQGNLNLPSRILDLMYTKGEAFTIRGFAQRLGISREYLRLMLSGQREIPPQMLEKIASGLGVSVARLKQLDTKKQTEELNKFFNSKKRTKPMFRRALSIASELVQVALGAKELGYALNNLGRVQYLQALYEEAHESWLRALGCANKLKDQFEDDHLFLLVSSNLMLTYTIRKEYSNMESLLEVVETGYADNPDKLGKAQYTRMKWQEDRGNYELARQHAYRALEFFEQTRDSKQIGISLMNVAHFEYITKNYQLSANYLSKAIQSTSLSDRALIHAVKEYTKALLMLKDYQTIIRIVDEYSYLGKDYPEYWAKLQIAYTTASGDPSYAEAVKNNNDLDINTRYLSCKCLMEFYYLKGDAEKAMRYYEESRIFSSTRCEYLKEEALF</sequence>
<dbReference type="OrthoDB" id="2379799at2"/>
<dbReference type="AlphaFoldDB" id="A0A074LVC1"/>
<dbReference type="Gene3D" id="1.25.40.10">
    <property type="entry name" value="Tetratricopeptide repeat domain"/>
    <property type="match status" value="1"/>
</dbReference>
<evidence type="ECO:0000313" key="2">
    <source>
        <dbReference type="EMBL" id="KEO84919.1"/>
    </source>
</evidence>
<comment type="caution">
    <text evidence="2">The sequence shown here is derived from an EMBL/GenBank/DDBJ whole genome shotgun (WGS) entry which is preliminary data.</text>
</comment>
<dbReference type="PROSITE" id="PS50943">
    <property type="entry name" value="HTH_CROC1"/>
    <property type="match status" value="1"/>
</dbReference>
<name>A0A074LVC1_9BACL</name>
<organism evidence="2 3">
    <name type="scientific">Tumebacillus flagellatus</name>
    <dbReference type="NCBI Taxonomy" id="1157490"/>
    <lineage>
        <taxon>Bacteria</taxon>
        <taxon>Bacillati</taxon>
        <taxon>Bacillota</taxon>
        <taxon>Bacilli</taxon>
        <taxon>Bacillales</taxon>
        <taxon>Alicyclobacillaceae</taxon>
        <taxon>Tumebacillus</taxon>
    </lineage>
</organism>